<dbReference type="CDD" id="cd02537">
    <property type="entry name" value="GT8_Glycogenin"/>
    <property type="match status" value="1"/>
</dbReference>
<dbReference type="InterPro" id="IPR002495">
    <property type="entry name" value="Glyco_trans_8"/>
</dbReference>
<dbReference type="Proteomes" id="UP001396898">
    <property type="component" value="Unassembled WGS sequence"/>
</dbReference>
<feature type="compositionally biased region" description="Polar residues" evidence="1">
    <location>
        <begin position="458"/>
        <end position="470"/>
    </location>
</feature>
<feature type="region of interest" description="Disordered" evidence="1">
    <location>
        <begin position="436"/>
        <end position="499"/>
    </location>
</feature>
<keyword evidence="3" id="KW-1185">Reference proteome</keyword>
<dbReference type="SUPFAM" id="SSF53448">
    <property type="entry name" value="Nucleotide-diphospho-sugar transferases"/>
    <property type="match status" value="1"/>
</dbReference>
<feature type="compositionally biased region" description="Basic and acidic residues" evidence="1">
    <location>
        <begin position="279"/>
        <end position="294"/>
    </location>
</feature>
<feature type="compositionally biased region" description="Acidic residues" evidence="1">
    <location>
        <begin position="753"/>
        <end position="762"/>
    </location>
</feature>
<dbReference type="PANTHER" id="PTHR11183">
    <property type="entry name" value="GLYCOGENIN SUBFAMILY MEMBER"/>
    <property type="match status" value="1"/>
</dbReference>
<feature type="region of interest" description="Disordered" evidence="1">
    <location>
        <begin position="279"/>
        <end position="367"/>
    </location>
</feature>
<feature type="compositionally biased region" description="Low complexity" evidence="1">
    <location>
        <begin position="479"/>
        <end position="491"/>
    </location>
</feature>
<name>A0ABR1R2M2_9PEZI</name>
<gene>
    <name evidence="2" type="ORF">PG991_015774</name>
</gene>
<dbReference type="Gene3D" id="3.90.550.10">
    <property type="entry name" value="Spore Coat Polysaccharide Biosynthesis Protein SpsA, Chain A"/>
    <property type="match status" value="1"/>
</dbReference>
<feature type="region of interest" description="Disordered" evidence="1">
    <location>
        <begin position="518"/>
        <end position="543"/>
    </location>
</feature>
<evidence type="ECO:0000256" key="1">
    <source>
        <dbReference type="SAM" id="MobiDB-lite"/>
    </source>
</evidence>
<comment type="caution">
    <text evidence="2">The sequence shown here is derived from an EMBL/GenBank/DDBJ whole genome shotgun (WGS) entry which is preliminary data.</text>
</comment>
<dbReference type="InterPro" id="IPR029044">
    <property type="entry name" value="Nucleotide-diphossugar_trans"/>
</dbReference>
<sequence>MAAQGGAEEDVYLTLLMNDTYLPGALVLGHSLRDGGTSKKLGAMVTMDTVAAEAITQLQASLTNSNAVYDYIIPVPRIQNPNPSNLSLMNRTDLHSAFTKINLWKQTSFRKIVYIDADVVAYRAPDELFDIAHPFSAAPDIGWPDLFNTGVMVLTPNLGDYYALMAMAERGISFDGADQGLLNMHFKNNSNRISFSYNVTPSAHYQYVPAYRHFQSSINMVHFIGSDKPWFQGRNAATGSGVFDEMTGRWWAVYDRHYRAETSESGVQFVQYLTKGEYQPRARQGESGEQNNDRSHHHHVESRSEAATAQPTEHELHSSRPSFDISLKGPEAEASKEQDQEHKKPPPITYSGWDAQRQPPPADTRPEAANFPAMVYEMSRDTAPFVPPERYPSPPKNMYYEIPRDRPTPHYVKPKAIFPWEINQEAPTRVFAEDAVRQEAGSSSAPTSEPPASSSSEDQTLAESLVTENSPTRPKEEPATPTTPTLSVTSSDPWSSFTRTNAWDEVPEIERYVGALQKHRRSLSLKSPGNIGMPRRSGEVLESERVQRGLKLTDFPSETERPSLPVTPAPVRRPSFWGGGGGPGVHDDDDEETHLPAAEGVPEQRDWVCVHGRQYEPADCLCDLTNVLRYHKDPAAQLQKLAKQQSDMLLQRLGSSGSTSGRRDSNDLPPRDVPFGSEELTSPTYVAQTAKVLSPQPVKGLVSEEEATPRTSATRSAAAPPPKDIPEPSYSGPGAAFEKGENISRQETAMPPSEEELGVLQT</sequence>
<feature type="region of interest" description="Disordered" evidence="1">
    <location>
        <begin position="555"/>
        <end position="593"/>
    </location>
</feature>
<accession>A0ABR1R2M2</accession>
<dbReference type="EMBL" id="JAQQWI010000022">
    <property type="protein sequence ID" value="KAK7996307.1"/>
    <property type="molecule type" value="Genomic_DNA"/>
</dbReference>
<dbReference type="Pfam" id="PF01501">
    <property type="entry name" value="Glyco_transf_8"/>
    <property type="match status" value="1"/>
</dbReference>
<feature type="compositionally biased region" description="Low complexity" evidence="1">
    <location>
        <begin position="709"/>
        <end position="718"/>
    </location>
</feature>
<feature type="region of interest" description="Disordered" evidence="1">
    <location>
        <begin position="653"/>
        <end position="762"/>
    </location>
</feature>
<organism evidence="2 3">
    <name type="scientific">Apiospora marii</name>
    <dbReference type="NCBI Taxonomy" id="335849"/>
    <lineage>
        <taxon>Eukaryota</taxon>
        <taxon>Fungi</taxon>
        <taxon>Dikarya</taxon>
        <taxon>Ascomycota</taxon>
        <taxon>Pezizomycotina</taxon>
        <taxon>Sordariomycetes</taxon>
        <taxon>Xylariomycetidae</taxon>
        <taxon>Amphisphaeriales</taxon>
        <taxon>Apiosporaceae</taxon>
        <taxon>Apiospora</taxon>
    </lineage>
</organism>
<dbReference type="InterPro" id="IPR050587">
    <property type="entry name" value="GNT1/Glycosyltrans_8"/>
</dbReference>
<evidence type="ECO:0000313" key="3">
    <source>
        <dbReference type="Proteomes" id="UP001396898"/>
    </source>
</evidence>
<reference evidence="2 3" key="1">
    <citation type="submission" date="2023-01" db="EMBL/GenBank/DDBJ databases">
        <title>Analysis of 21 Apiospora genomes using comparative genomics revels a genus with tremendous synthesis potential of carbohydrate active enzymes and secondary metabolites.</title>
        <authorList>
            <person name="Sorensen T."/>
        </authorList>
    </citation>
    <scope>NUCLEOTIDE SEQUENCE [LARGE SCALE GENOMIC DNA]</scope>
    <source>
        <strain evidence="2 3">CBS 20057</strain>
    </source>
</reference>
<feature type="compositionally biased region" description="Basic and acidic residues" evidence="1">
    <location>
        <begin position="661"/>
        <end position="670"/>
    </location>
</feature>
<evidence type="ECO:0000313" key="2">
    <source>
        <dbReference type="EMBL" id="KAK7996307.1"/>
    </source>
</evidence>
<feature type="compositionally biased region" description="Basic and acidic residues" evidence="1">
    <location>
        <begin position="330"/>
        <end position="344"/>
    </location>
</feature>
<proteinExistence type="predicted"/>
<protein>
    <submittedName>
        <fullName evidence="2">Glycogenin glucosyltransferase</fullName>
    </submittedName>
</protein>
<feature type="compositionally biased region" description="Low complexity" evidence="1">
    <location>
        <begin position="439"/>
        <end position="457"/>
    </location>
</feature>